<organism evidence="2 3">
    <name type="scientific">Myxococcus llanfairpwllgwyngyllgogerychwyrndrobwllllantysiliogogogochensis</name>
    <dbReference type="NCBI Taxonomy" id="2590453"/>
    <lineage>
        <taxon>Bacteria</taxon>
        <taxon>Pseudomonadati</taxon>
        <taxon>Myxococcota</taxon>
        <taxon>Myxococcia</taxon>
        <taxon>Myxococcales</taxon>
        <taxon>Cystobacterineae</taxon>
        <taxon>Myxococcaceae</taxon>
        <taxon>Myxococcus</taxon>
    </lineage>
</organism>
<proteinExistence type="predicted"/>
<dbReference type="OrthoDB" id="5518544at2"/>
<evidence type="ECO:0000313" key="3">
    <source>
        <dbReference type="Proteomes" id="UP000315369"/>
    </source>
</evidence>
<dbReference type="EMBL" id="VIFM01000022">
    <property type="protein sequence ID" value="TQF16534.1"/>
    <property type="molecule type" value="Genomic_DNA"/>
</dbReference>
<dbReference type="AlphaFoldDB" id="A0A540X750"/>
<gene>
    <name evidence="2" type="ORF">FJV41_08020</name>
</gene>
<feature type="region of interest" description="Disordered" evidence="1">
    <location>
        <begin position="36"/>
        <end position="62"/>
    </location>
</feature>
<dbReference type="Proteomes" id="UP000315369">
    <property type="component" value="Unassembled WGS sequence"/>
</dbReference>
<name>A0A540X750_9BACT</name>
<keyword evidence="3" id="KW-1185">Reference proteome</keyword>
<reference evidence="2 3" key="1">
    <citation type="submission" date="2019-06" db="EMBL/GenBank/DDBJ databases">
        <authorList>
            <person name="Livingstone P."/>
            <person name="Whitworth D."/>
        </authorList>
    </citation>
    <scope>NUCLEOTIDE SEQUENCE [LARGE SCALE GENOMIC DNA]</scope>
    <source>
        <strain evidence="2 3">AM401</strain>
    </source>
</reference>
<comment type="caution">
    <text evidence="2">The sequence shown here is derived from an EMBL/GenBank/DDBJ whole genome shotgun (WGS) entry which is preliminary data.</text>
</comment>
<evidence type="ECO:0000256" key="1">
    <source>
        <dbReference type="SAM" id="MobiDB-lite"/>
    </source>
</evidence>
<accession>A0A540X750</accession>
<evidence type="ECO:0000313" key="2">
    <source>
        <dbReference type="EMBL" id="TQF16534.1"/>
    </source>
</evidence>
<dbReference type="RefSeq" id="WP_141641828.1">
    <property type="nucleotide sequence ID" value="NZ_VIFM01000022.1"/>
</dbReference>
<protein>
    <submittedName>
        <fullName evidence="2">Uncharacterized protein</fullName>
    </submittedName>
</protein>
<sequence>MSTEDEGRPPPLPDEVRAALEALRGEKPSPHLRARLQAALIRAEHSRGREPTQSPSPRALSHHPAARVLVGAALAGAVALLLLARGDESGPLSPELLPAREVAFRLPGDGAGWLELPWAHGVHSGEPATVWLETPPPLDFHPRLRDAPSLAKVDCDEARCVHEFTARTGAAATPLRVRIDKPGRYEFRVSHASDVRHVQEHFVVVADQAGPP</sequence>